<evidence type="ECO:0008006" key="4">
    <source>
        <dbReference type="Google" id="ProtNLM"/>
    </source>
</evidence>
<keyword evidence="1" id="KW-1133">Transmembrane helix</keyword>
<feature type="transmembrane region" description="Helical" evidence="1">
    <location>
        <begin position="6"/>
        <end position="24"/>
    </location>
</feature>
<feature type="transmembrane region" description="Helical" evidence="1">
    <location>
        <begin position="61"/>
        <end position="83"/>
    </location>
</feature>
<reference evidence="3" key="1">
    <citation type="submission" date="2016-10" db="EMBL/GenBank/DDBJ databases">
        <authorList>
            <person name="Varghese N."/>
            <person name="Submissions S."/>
        </authorList>
    </citation>
    <scope>NUCLEOTIDE SEQUENCE [LARGE SCALE GENOMIC DNA]</scope>
    <source>
        <strain evidence="3">DSM 25751</strain>
    </source>
</reference>
<dbReference type="EMBL" id="FNYW01000005">
    <property type="protein sequence ID" value="SEI60692.1"/>
    <property type="molecule type" value="Genomic_DNA"/>
</dbReference>
<organism evidence="2 3">
    <name type="scientific">Alkalibacterium gilvum</name>
    <dbReference type="NCBI Taxonomy" id="1130080"/>
    <lineage>
        <taxon>Bacteria</taxon>
        <taxon>Bacillati</taxon>
        <taxon>Bacillota</taxon>
        <taxon>Bacilli</taxon>
        <taxon>Lactobacillales</taxon>
        <taxon>Carnobacteriaceae</taxon>
        <taxon>Alkalibacterium</taxon>
    </lineage>
</organism>
<keyword evidence="1" id="KW-0812">Transmembrane</keyword>
<keyword evidence="3" id="KW-1185">Reference proteome</keyword>
<evidence type="ECO:0000313" key="2">
    <source>
        <dbReference type="EMBL" id="SEI60692.1"/>
    </source>
</evidence>
<feature type="transmembrane region" description="Helical" evidence="1">
    <location>
        <begin position="89"/>
        <end position="108"/>
    </location>
</feature>
<keyword evidence="1" id="KW-0472">Membrane</keyword>
<protein>
    <recommendedName>
        <fullName evidence="4">SdpI/YhfL protein family protein</fullName>
    </recommendedName>
</protein>
<sequence>MGFLNIFIIILTLGIFSLEVVSIIKASQKAYASPYVTMFRGVKVATLLKEKEVKDERIKKFLIINSVVKIFLLLVLITLFFSRRFTGDYELVLSLTAIAMFFLSQWLVDWRIKKIVK</sequence>
<evidence type="ECO:0000256" key="1">
    <source>
        <dbReference type="SAM" id="Phobius"/>
    </source>
</evidence>
<evidence type="ECO:0000313" key="3">
    <source>
        <dbReference type="Proteomes" id="UP000198564"/>
    </source>
</evidence>
<proteinExistence type="predicted"/>
<name>A0A1H6SBA4_9LACT</name>
<gene>
    <name evidence="2" type="ORF">SAMN04488113_10540</name>
</gene>
<dbReference type="Proteomes" id="UP000198564">
    <property type="component" value="Unassembled WGS sequence"/>
</dbReference>
<accession>A0A1H6SBA4</accession>
<dbReference type="AlphaFoldDB" id="A0A1H6SBA4"/>